<feature type="compositionally biased region" description="Polar residues" evidence="4">
    <location>
        <begin position="921"/>
        <end position="930"/>
    </location>
</feature>
<feature type="region of interest" description="Disordered" evidence="4">
    <location>
        <begin position="1364"/>
        <end position="1390"/>
    </location>
</feature>
<keyword evidence="1" id="KW-0677">Repeat</keyword>
<feature type="compositionally biased region" description="Basic and acidic residues" evidence="4">
    <location>
        <begin position="891"/>
        <end position="910"/>
    </location>
</feature>
<protein>
    <submittedName>
        <fullName evidence="6">ANK_REP_REGION domain-containing protein</fullName>
    </submittedName>
</protein>
<dbReference type="Proteomes" id="UP000095280">
    <property type="component" value="Unplaced"/>
</dbReference>
<keyword evidence="2 3" id="KW-0040">ANK repeat</keyword>
<feature type="compositionally biased region" description="Low complexity" evidence="4">
    <location>
        <begin position="1577"/>
        <end position="1596"/>
    </location>
</feature>
<feature type="repeat" description="ANK" evidence="3">
    <location>
        <begin position="131"/>
        <end position="163"/>
    </location>
</feature>
<feature type="compositionally biased region" description="Basic and acidic residues" evidence="4">
    <location>
        <begin position="1036"/>
        <end position="1053"/>
    </location>
</feature>
<organism evidence="5 6">
    <name type="scientific">Macrostomum lignano</name>
    <dbReference type="NCBI Taxonomy" id="282301"/>
    <lineage>
        <taxon>Eukaryota</taxon>
        <taxon>Metazoa</taxon>
        <taxon>Spiralia</taxon>
        <taxon>Lophotrochozoa</taxon>
        <taxon>Platyhelminthes</taxon>
        <taxon>Rhabditophora</taxon>
        <taxon>Macrostomorpha</taxon>
        <taxon>Macrostomida</taxon>
        <taxon>Macrostomidae</taxon>
        <taxon>Macrostomum</taxon>
    </lineage>
</organism>
<feature type="compositionally biased region" description="Basic and acidic residues" evidence="4">
    <location>
        <begin position="460"/>
        <end position="470"/>
    </location>
</feature>
<feature type="compositionally biased region" description="Low complexity" evidence="4">
    <location>
        <begin position="983"/>
        <end position="1006"/>
    </location>
</feature>
<feature type="compositionally biased region" description="Low complexity" evidence="4">
    <location>
        <begin position="961"/>
        <end position="971"/>
    </location>
</feature>
<dbReference type="Pfam" id="PF00023">
    <property type="entry name" value="Ank"/>
    <property type="match status" value="1"/>
</dbReference>
<evidence type="ECO:0000256" key="3">
    <source>
        <dbReference type="PROSITE-ProRule" id="PRU00023"/>
    </source>
</evidence>
<feature type="compositionally biased region" description="Low complexity" evidence="4">
    <location>
        <begin position="864"/>
        <end position="890"/>
    </location>
</feature>
<feature type="compositionally biased region" description="Polar residues" evidence="4">
    <location>
        <begin position="447"/>
        <end position="456"/>
    </location>
</feature>
<dbReference type="PANTHER" id="PTHR23206">
    <property type="entry name" value="MASK PROTEIN"/>
    <property type="match status" value="1"/>
</dbReference>
<dbReference type="Gene3D" id="1.25.40.20">
    <property type="entry name" value="Ankyrin repeat-containing domain"/>
    <property type="match status" value="4"/>
</dbReference>
<evidence type="ECO:0000256" key="1">
    <source>
        <dbReference type="ARBA" id="ARBA00022737"/>
    </source>
</evidence>
<dbReference type="SMART" id="SM00248">
    <property type="entry name" value="ANK"/>
    <property type="match status" value="6"/>
</dbReference>
<feature type="compositionally biased region" description="Low complexity" evidence="4">
    <location>
        <begin position="1319"/>
        <end position="1330"/>
    </location>
</feature>
<dbReference type="Pfam" id="PF12796">
    <property type="entry name" value="Ank_2"/>
    <property type="match status" value="1"/>
</dbReference>
<feature type="region of interest" description="Disordered" evidence="4">
    <location>
        <begin position="1293"/>
        <end position="1331"/>
    </location>
</feature>
<reference evidence="6" key="1">
    <citation type="submission" date="2016-11" db="UniProtKB">
        <authorList>
            <consortium name="WormBaseParasite"/>
        </authorList>
    </citation>
    <scope>IDENTIFICATION</scope>
</reference>
<evidence type="ECO:0000256" key="2">
    <source>
        <dbReference type="ARBA" id="ARBA00023043"/>
    </source>
</evidence>
<dbReference type="PANTHER" id="PTHR23206:SF8">
    <property type="entry name" value="ANKYRIN REPEAT AND KH DOMAIN-CONTAINING 1"/>
    <property type="match status" value="1"/>
</dbReference>
<feature type="region of interest" description="Disordered" evidence="4">
    <location>
        <begin position="447"/>
        <end position="476"/>
    </location>
</feature>
<evidence type="ECO:0000313" key="6">
    <source>
        <dbReference type="WBParaSite" id="maker-unitig_20329-snap-gene-0.2-mRNA-1"/>
    </source>
</evidence>
<accession>A0A1I8F4K2</accession>
<dbReference type="SUPFAM" id="SSF48403">
    <property type="entry name" value="Ankyrin repeat"/>
    <property type="match status" value="2"/>
</dbReference>
<dbReference type="PROSITE" id="PS50088">
    <property type="entry name" value="ANK_REPEAT"/>
    <property type="match status" value="2"/>
</dbReference>
<sequence>ATATPLIEAASAGLGMKWRDCCCSTKPTPARVPFTWRLPTVTCPLYSCYARLAPIWKRQNGERAHAADGVQLKRSHPRCQTAAGTWWPNINSHSTEFKESALTLACYKGHLEMCCSLLLEHGAQISMPPDSFETPLTLAACGGHLHLASLLIGYGADLHERQRRGLPGSDGGRQGGPARDGALLLAMGANINAITEETKETALSQACNAAASPRRGPRRQAFAYGRLRSALRRRERPPGGLRAAAAQSARRIDCLAEGDRTPLMKACRSGHLDVNRFALGRGSTPPLSLACAGGHLPVVEFLLSWRADPTVLLKDGSNVADRGLQRRCCLTTPLLLWTATTTITDGDEQAAGAAALSEAVDVARQRPPIPSQPMLPQQSPHPAHTSTSSNRRLQPELPTAAAAVVGAIGSTDNCAGSEAELRHLATLRTPEKLEELLNKWVSLQESGLTGGKSNSAAAHGVERELTEARRPLSGPITDKLTSLLTKTKELFADTYPPASDSPPAPNSQLLAAAAESIDSCLIDVNSATESGGGDRIDSRLSARTRELVKVLLDHGSNIEHRDKKGFTPLIIAATAGNNDVCEDTALSSGLLVRSFTTFVELLLANAPTRSTATCLTYTPLSLAASCGFTNIIELPLLKFGAEINRARNSSKLGHLRRLMLALMKVTVAAVKLLLDGAPPTSTLRLITNKNTAAYSGLLPSWSPSAGVQQLVDRKGQLGAPSKGSGLDATDGWWPDAATPTLTAAVLLDKGADLNAAPRSRDTALTIAADKARKFVQLLPRARAPSVDARNKKGRHLALRLACHNGHLERCCQLLLQAKADPNASDNSGASACLVCAFRRGTVNSSPTAPLPMDIHYQRRKSRQAAASSGPSTPSGLLQAVESSAEGAGESAKAEASRQKAGAKKQEESKANRGPRRCSADFQGNTGSATFQGKRRQRRQRLSSLLLCPKSSNNSLHKPPDSNAASSANEAACWRPQSREKRSQQQQQPTEAAARASSRSQKSSHPSSRLHRPPPANSSSAPHRRPASARRTSFSRSSREKEQAKQKWRDDRSATSRRCHCGVATPKQRQPPRPPRRPRGPSPALGQQLFSGNFLRRYFRTFQSKRTQSRAVVGTAVATASLIASDRYSRQQSVGSSRLGGQFKRHRWLARCSRRSRPPQPHSLAPGQHFAGLPDDWLTADGQSGSPSSRASARHRPVIRGAPHRFDKCESAGRRRPQAKRLIHITRLSRGRFVSQSLIDCCCGTRAGLASSRSASSASSSTAFYHCCLLTLPVAALQIAPAVVGARYADPSPAAAIKRQPHHPDLRRRSSRRFGRKLRGSSQRSHSQSSHGWRRSRCAGSVAFAQCAPGCCFLRRAVGQLPIHARTYPQPPRSSRSGCAQPRARRPAPTAASIKCSAASVSAPPVHPDLRPAHTLRIPPRLSRLVGNFASVAAAGVVSNAIGDACKQRVVARQRDFIVAAVTTTDLSSPKAALAAATMLQRHSSQPHSQAKAASQTHDANNAVATHSGATRLLYGAAPAFPKAPVATGRHRGLQQPAQHHHYQQARIINCIQCSLELHQNPLTRQSRSRSAAAIDVRSQPQSAPMQPQQPQRPSSAFEKTPARGRAPLGRRVSRQHVTPQPAHYVPAASMAAAVSSASIPRRRSSVFPSDSFQLSYQQKQQPQNYQPLSFLLITSI</sequence>
<evidence type="ECO:0000256" key="4">
    <source>
        <dbReference type="SAM" id="MobiDB-lite"/>
    </source>
</evidence>
<feature type="region of interest" description="Disordered" evidence="4">
    <location>
        <begin position="366"/>
        <end position="393"/>
    </location>
</feature>
<feature type="compositionally biased region" description="Polar residues" evidence="4">
    <location>
        <begin position="374"/>
        <end position="392"/>
    </location>
</feature>
<dbReference type="WBParaSite" id="maker-unitig_20329-snap-gene-0.2-mRNA-1">
    <property type="protein sequence ID" value="maker-unitig_20329-snap-gene-0.2-mRNA-1"/>
    <property type="gene ID" value="maker-unitig_20329-snap-gene-0.2"/>
</dbReference>
<feature type="region of interest" description="Disordered" evidence="4">
    <location>
        <begin position="1174"/>
        <end position="1195"/>
    </location>
</feature>
<keyword evidence="5" id="KW-1185">Reference proteome</keyword>
<feature type="region of interest" description="Disordered" evidence="4">
    <location>
        <begin position="1563"/>
        <end position="1620"/>
    </location>
</feature>
<dbReference type="InterPro" id="IPR051631">
    <property type="entry name" value="Ankyrin-KH/SAM_domain"/>
</dbReference>
<proteinExistence type="predicted"/>
<dbReference type="GO" id="GO:0005737">
    <property type="term" value="C:cytoplasm"/>
    <property type="evidence" value="ECO:0007669"/>
    <property type="project" value="TreeGrafter"/>
</dbReference>
<feature type="region of interest" description="Disordered" evidence="4">
    <location>
        <begin position="858"/>
        <end position="1086"/>
    </location>
</feature>
<evidence type="ECO:0000313" key="5">
    <source>
        <dbReference type="Proteomes" id="UP000095280"/>
    </source>
</evidence>
<dbReference type="GO" id="GO:0045087">
    <property type="term" value="P:innate immune response"/>
    <property type="evidence" value="ECO:0007669"/>
    <property type="project" value="TreeGrafter"/>
</dbReference>
<dbReference type="InterPro" id="IPR002110">
    <property type="entry name" value="Ankyrin_rpt"/>
</dbReference>
<name>A0A1I8F4K2_9PLAT</name>
<feature type="compositionally biased region" description="Basic residues" evidence="4">
    <location>
        <begin position="1308"/>
        <end position="1318"/>
    </location>
</feature>
<feature type="repeat" description="ANK" evidence="3">
    <location>
        <begin position="793"/>
        <end position="826"/>
    </location>
</feature>
<dbReference type="PROSITE" id="PS50297">
    <property type="entry name" value="ANK_REP_REGION"/>
    <property type="match status" value="1"/>
</dbReference>
<dbReference type="InterPro" id="IPR036770">
    <property type="entry name" value="Ankyrin_rpt-contain_sf"/>
</dbReference>